<evidence type="ECO:0000313" key="2">
    <source>
        <dbReference type="EMBL" id="MPC61717.1"/>
    </source>
</evidence>
<sequence>MALVSACTARLLGAPASRRSTPADPPVHLRKHLGTVPCVDCVLPPQQSTSTGSKDTQGQPRPTSSGHSGQPHVLRDCFSRERCSLVTSS</sequence>
<keyword evidence="3" id="KW-1185">Reference proteome</keyword>
<feature type="compositionally biased region" description="Polar residues" evidence="1">
    <location>
        <begin position="45"/>
        <end position="68"/>
    </location>
</feature>
<protein>
    <submittedName>
        <fullName evidence="2">Uncharacterized protein</fullName>
    </submittedName>
</protein>
<dbReference type="AlphaFoldDB" id="A0A5B7GWX7"/>
<gene>
    <name evidence="2" type="ORF">E2C01_055792</name>
</gene>
<feature type="region of interest" description="Disordered" evidence="1">
    <location>
        <begin position="44"/>
        <end position="75"/>
    </location>
</feature>
<comment type="caution">
    <text evidence="2">The sequence shown here is derived from an EMBL/GenBank/DDBJ whole genome shotgun (WGS) entry which is preliminary data.</text>
</comment>
<evidence type="ECO:0000256" key="1">
    <source>
        <dbReference type="SAM" id="MobiDB-lite"/>
    </source>
</evidence>
<dbReference type="EMBL" id="VSRR010018828">
    <property type="protein sequence ID" value="MPC61717.1"/>
    <property type="molecule type" value="Genomic_DNA"/>
</dbReference>
<organism evidence="2 3">
    <name type="scientific">Portunus trituberculatus</name>
    <name type="common">Swimming crab</name>
    <name type="synonym">Neptunus trituberculatus</name>
    <dbReference type="NCBI Taxonomy" id="210409"/>
    <lineage>
        <taxon>Eukaryota</taxon>
        <taxon>Metazoa</taxon>
        <taxon>Ecdysozoa</taxon>
        <taxon>Arthropoda</taxon>
        <taxon>Crustacea</taxon>
        <taxon>Multicrustacea</taxon>
        <taxon>Malacostraca</taxon>
        <taxon>Eumalacostraca</taxon>
        <taxon>Eucarida</taxon>
        <taxon>Decapoda</taxon>
        <taxon>Pleocyemata</taxon>
        <taxon>Brachyura</taxon>
        <taxon>Eubrachyura</taxon>
        <taxon>Portunoidea</taxon>
        <taxon>Portunidae</taxon>
        <taxon>Portuninae</taxon>
        <taxon>Portunus</taxon>
    </lineage>
</organism>
<proteinExistence type="predicted"/>
<reference evidence="2 3" key="1">
    <citation type="submission" date="2019-05" db="EMBL/GenBank/DDBJ databases">
        <title>Another draft genome of Portunus trituberculatus and its Hox gene families provides insights of decapod evolution.</title>
        <authorList>
            <person name="Jeong J.-H."/>
            <person name="Song I."/>
            <person name="Kim S."/>
            <person name="Choi T."/>
            <person name="Kim D."/>
            <person name="Ryu S."/>
            <person name="Kim W."/>
        </authorList>
    </citation>
    <scope>NUCLEOTIDE SEQUENCE [LARGE SCALE GENOMIC DNA]</scope>
    <source>
        <tissue evidence="2">Muscle</tissue>
    </source>
</reference>
<evidence type="ECO:0000313" key="3">
    <source>
        <dbReference type="Proteomes" id="UP000324222"/>
    </source>
</evidence>
<dbReference type="Proteomes" id="UP000324222">
    <property type="component" value="Unassembled WGS sequence"/>
</dbReference>
<accession>A0A5B7GWX7</accession>
<name>A0A5B7GWX7_PORTR</name>